<proteinExistence type="predicted"/>
<dbReference type="EMBL" id="JACTNZ010000004">
    <property type="protein sequence ID" value="KAG5553077.1"/>
    <property type="molecule type" value="Genomic_DNA"/>
</dbReference>
<gene>
    <name evidence="2" type="ORF">RHGRI_011067</name>
</gene>
<feature type="region of interest" description="Disordered" evidence="1">
    <location>
        <begin position="58"/>
        <end position="81"/>
    </location>
</feature>
<evidence type="ECO:0000313" key="3">
    <source>
        <dbReference type="Proteomes" id="UP000823749"/>
    </source>
</evidence>
<comment type="caution">
    <text evidence="2">The sequence shown here is derived from an EMBL/GenBank/DDBJ whole genome shotgun (WGS) entry which is preliminary data.</text>
</comment>
<evidence type="ECO:0000256" key="1">
    <source>
        <dbReference type="SAM" id="MobiDB-lite"/>
    </source>
</evidence>
<keyword evidence="3" id="KW-1185">Reference proteome</keyword>
<feature type="region of interest" description="Disordered" evidence="1">
    <location>
        <begin position="105"/>
        <end position="150"/>
    </location>
</feature>
<feature type="compositionally biased region" description="Basic and acidic residues" evidence="1">
    <location>
        <begin position="138"/>
        <end position="150"/>
    </location>
</feature>
<dbReference type="Proteomes" id="UP000823749">
    <property type="component" value="Chromosome 4"/>
</dbReference>
<sequence length="180" mass="20487">MAPKLRKHADDSQIGLEPEGNVQIEPEEGVTGQDDIPKGQDVQSPKLMLDARRIPHMHYKSSRVVHAEETNVPDRGKEVPSNQLSEILDAFKELAVTQKAMLKHMENWSPVQSNSQTPSNKGEERERASTSRNRCRPRKEPMGAEEVPKSWYEPVRRPNFEEEVLFVSVDTSQTGHRHTD</sequence>
<accession>A0AAV6KLP2</accession>
<protein>
    <submittedName>
        <fullName evidence="2">Uncharacterized protein</fullName>
    </submittedName>
</protein>
<name>A0AAV6KLP2_9ERIC</name>
<dbReference type="AlphaFoldDB" id="A0AAV6KLP2"/>
<feature type="compositionally biased region" description="Polar residues" evidence="1">
    <location>
        <begin position="109"/>
        <end position="120"/>
    </location>
</feature>
<evidence type="ECO:0000313" key="2">
    <source>
        <dbReference type="EMBL" id="KAG5553077.1"/>
    </source>
</evidence>
<feature type="compositionally biased region" description="Basic and acidic residues" evidence="1">
    <location>
        <begin position="65"/>
        <end position="78"/>
    </location>
</feature>
<organism evidence="2 3">
    <name type="scientific">Rhododendron griersonianum</name>
    <dbReference type="NCBI Taxonomy" id="479676"/>
    <lineage>
        <taxon>Eukaryota</taxon>
        <taxon>Viridiplantae</taxon>
        <taxon>Streptophyta</taxon>
        <taxon>Embryophyta</taxon>
        <taxon>Tracheophyta</taxon>
        <taxon>Spermatophyta</taxon>
        <taxon>Magnoliopsida</taxon>
        <taxon>eudicotyledons</taxon>
        <taxon>Gunneridae</taxon>
        <taxon>Pentapetalae</taxon>
        <taxon>asterids</taxon>
        <taxon>Ericales</taxon>
        <taxon>Ericaceae</taxon>
        <taxon>Ericoideae</taxon>
        <taxon>Rhodoreae</taxon>
        <taxon>Rhododendron</taxon>
    </lineage>
</organism>
<reference evidence="2" key="1">
    <citation type="submission" date="2020-08" db="EMBL/GenBank/DDBJ databases">
        <title>Plant Genome Project.</title>
        <authorList>
            <person name="Zhang R.-G."/>
        </authorList>
    </citation>
    <scope>NUCLEOTIDE SEQUENCE</scope>
    <source>
        <strain evidence="2">WSP0</strain>
        <tissue evidence="2">Leaf</tissue>
    </source>
</reference>
<feature type="region of interest" description="Disordered" evidence="1">
    <location>
        <begin position="1"/>
        <end position="43"/>
    </location>
</feature>